<evidence type="ECO:0000313" key="2">
    <source>
        <dbReference type="EMBL" id="ENW05940.1"/>
    </source>
</evidence>
<dbReference type="EMBL" id="APQK01000009">
    <property type="protein sequence ID" value="ENW05940.1"/>
    <property type="molecule type" value="Genomic_DNA"/>
</dbReference>
<gene>
    <name evidence="2" type="ORF">F934_00796</name>
</gene>
<keyword evidence="1" id="KW-0472">Membrane</keyword>
<evidence type="ECO:0000313" key="3">
    <source>
        <dbReference type="Proteomes" id="UP000018417"/>
    </source>
</evidence>
<accession>N9FF67</accession>
<sequence length="43" mass="4767">MGAFAPISFRHFCLVLAYVLILELNCASGIGIVVQLFVRFCAY</sequence>
<dbReference type="HOGENOM" id="CLU_3228190_0_0_6"/>
<proteinExistence type="predicted"/>
<organism evidence="2 3">
    <name type="scientific">Acinetobacter beijerinckii ANC 3835</name>
    <dbReference type="NCBI Taxonomy" id="1217649"/>
    <lineage>
        <taxon>Bacteria</taxon>
        <taxon>Pseudomonadati</taxon>
        <taxon>Pseudomonadota</taxon>
        <taxon>Gammaproteobacteria</taxon>
        <taxon>Moraxellales</taxon>
        <taxon>Moraxellaceae</taxon>
        <taxon>Acinetobacter</taxon>
    </lineage>
</organism>
<name>N9FF67_9GAMM</name>
<comment type="caution">
    <text evidence="2">The sequence shown here is derived from an EMBL/GenBank/DDBJ whole genome shotgun (WGS) entry which is preliminary data.</text>
</comment>
<protein>
    <submittedName>
        <fullName evidence="2">Uncharacterized protein</fullName>
    </submittedName>
</protein>
<dbReference type="AlphaFoldDB" id="N9FF67"/>
<dbReference type="Proteomes" id="UP000018417">
    <property type="component" value="Unassembled WGS sequence"/>
</dbReference>
<reference evidence="2 3" key="1">
    <citation type="submission" date="2013-02" db="EMBL/GenBank/DDBJ databases">
        <title>The Genome Sequence of Acinetobacter beijerinckii ANC 3835.</title>
        <authorList>
            <consortium name="The Broad Institute Genome Sequencing Platform"/>
            <consortium name="The Broad Institute Genome Sequencing Center for Infectious Disease"/>
            <person name="Cerqueira G."/>
            <person name="Feldgarden M."/>
            <person name="Courvalin P."/>
            <person name="Perichon B."/>
            <person name="Grillot-Courvalin C."/>
            <person name="Clermont D."/>
            <person name="Rocha E."/>
            <person name="Yoon E.-J."/>
            <person name="Nemec A."/>
            <person name="Walker B."/>
            <person name="Young S.K."/>
            <person name="Zeng Q."/>
            <person name="Gargeya S."/>
            <person name="Fitzgerald M."/>
            <person name="Haas B."/>
            <person name="Abouelleil A."/>
            <person name="Alvarado L."/>
            <person name="Arachchi H.M."/>
            <person name="Berlin A.M."/>
            <person name="Chapman S.B."/>
            <person name="Dewar J."/>
            <person name="Goldberg J."/>
            <person name="Griggs A."/>
            <person name="Gujja S."/>
            <person name="Hansen M."/>
            <person name="Howarth C."/>
            <person name="Imamovic A."/>
            <person name="Larimer J."/>
            <person name="McCowan C."/>
            <person name="Murphy C."/>
            <person name="Neiman D."/>
            <person name="Pearson M."/>
            <person name="Priest M."/>
            <person name="Roberts A."/>
            <person name="Saif S."/>
            <person name="Shea T."/>
            <person name="Sisk P."/>
            <person name="Sykes S."/>
            <person name="Wortman J."/>
            <person name="Nusbaum C."/>
            <person name="Birren B."/>
        </authorList>
    </citation>
    <scope>NUCLEOTIDE SEQUENCE [LARGE SCALE GENOMIC DNA]</scope>
    <source>
        <strain evidence="2 3">ANC 3835</strain>
    </source>
</reference>
<evidence type="ECO:0000256" key="1">
    <source>
        <dbReference type="SAM" id="Phobius"/>
    </source>
</evidence>
<keyword evidence="1" id="KW-0812">Transmembrane</keyword>
<keyword evidence="1" id="KW-1133">Transmembrane helix</keyword>
<feature type="transmembrane region" description="Helical" evidence="1">
    <location>
        <begin position="12"/>
        <end position="38"/>
    </location>
</feature>